<dbReference type="InParanoid" id="A0A2N3NEY0"/>
<name>A0A2N3NEY0_9PEZI</name>
<dbReference type="EMBL" id="NLAX01000008">
    <property type="protein sequence ID" value="PKS10993.1"/>
    <property type="molecule type" value="Genomic_DNA"/>
</dbReference>
<protein>
    <submittedName>
        <fullName evidence="1">Uncharacterized protein</fullName>
    </submittedName>
</protein>
<evidence type="ECO:0000313" key="2">
    <source>
        <dbReference type="Proteomes" id="UP000233524"/>
    </source>
</evidence>
<proteinExistence type="predicted"/>
<dbReference type="Proteomes" id="UP000233524">
    <property type="component" value="Unassembled WGS sequence"/>
</dbReference>
<gene>
    <name evidence="1" type="ORF">jhhlp_002752</name>
</gene>
<reference evidence="1 2" key="1">
    <citation type="journal article" date="2017" name="G3 (Bethesda)">
        <title>First Draft Genome Sequence of the Pathogenic Fungus Lomentospora prolificans (Formerly Scedosporium prolificans).</title>
        <authorList>
            <person name="Luo R."/>
            <person name="Zimin A."/>
            <person name="Workman R."/>
            <person name="Fan Y."/>
            <person name="Pertea G."/>
            <person name="Grossman N."/>
            <person name="Wear M.P."/>
            <person name="Jia B."/>
            <person name="Miller H."/>
            <person name="Casadevall A."/>
            <person name="Timp W."/>
            <person name="Zhang S.X."/>
            <person name="Salzberg S.L."/>
        </authorList>
    </citation>
    <scope>NUCLEOTIDE SEQUENCE [LARGE SCALE GENOMIC DNA]</scope>
    <source>
        <strain evidence="1 2">JHH-5317</strain>
    </source>
</reference>
<dbReference type="OrthoDB" id="46529at2759"/>
<dbReference type="AlphaFoldDB" id="A0A2N3NEY0"/>
<accession>A0A2N3NEY0</accession>
<evidence type="ECO:0000313" key="1">
    <source>
        <dbReference type="EMBL" id="PKS10993.1"/>
    </source>
</evidence>
<keyword evidence="2" id="KW-1185">Reference proteome</keyword>
<sequence>MVQFWNSKGQLAARGSHTKYSLTTELPLKAGLTVYRYVNGTVTPEKPEYVAPNEFVEDETKSS</sequence>
<comment type="caution">
    <text evidence="1">The sequence shown here is derived from an EMBL/GenBank/DDBJ whole genome shotgun (WGS) entry which is preliminary data.</text>
</comment>
<dbReference type="VEuPathDB" id="FungiDB:jhhlp_002752"/>
<organism evidence="1 2">
    <name type="scientific">Lomentospora prolificans</name>
    <dbReference type="NCBI Taxonomy" id="41688"/>
    <lineage>
        <taxon>Eukaryota</taxon>
        <taxon>Fungi</taxon>
        <taxon>Dikarya</taxon>
        <taxon>Ascomycota</taxon>
        <taxon>Pezizomycotina</taxon>
        <taxon>Sordariomycetes</taxon>
        <taxon>Hypocreomycetidae</taxon>
        <taxon>Microascales</taxon>
        <taxon>Microascaceae</taxon>
        <taxon>Lomentospora</taxon>
    </lineage>
</organism>